<dbReference type="SUPFAM" id="SSF53474">
    <property type="entry name" value="alpha/beta-Hydrolases"/>
    <property type="match status" value="1"/>
</dbReference>
<proteinExistence type="predicted"/>
<feature type="compositionally biased region" description="Polar residues" evidence="4">
    <location>
        <begin position="378"/>
        <end position="390"/>
    </location>
</feature>
<dbReference type="PANTHER" id="PTHR15913">
    <property type="entry name" value="ACID CLUSTER PROTEIN 33"/>
    <property type="match status" value="1"/>
</dbReference>
<feature type="compositionally biased region" description="Polar residues" evidence="4">
    <location>
        <begin position="416"/>
        <end position="426"/>
    </location>
</feature>
<evidence type="ECO:0000256" key="1">
    <source>
        <dbReference type="ARBA" id="ARBA00004496"/>
    </source>
</evidence>
<evidence type="ECO:0000256" key="2">
    <source>
        <dbReference type="ARBA" id="ARBA00020148"/>
    </source>
</evidence>
<feature type="compositionally biased region" description="Basic and acidic residues" evidence="4">
    <location>
        <begin position="288"/>
        <end position="308"/>
    </location>
</feature>
<dbReference type="InterPro" id="IPR029058">
    <property type="entry name" value="AB_hydrolase_fold"/>
</dbReference>
<feature type="region of interest" description="Disordered" evidence="4">
    <location>
        <begin position="288"/>
        <end position="432"/>
    </location>
</feature>
<dbReference type="PANTHER" id="PTHR15913:SF0">
    <property type="entry name" value="MASPARDIN"/>
    <property type="match status" value="1"/>
</dbReference>
<dbReference type="Proteomes" id="UP001497512">
    <property type="component" value="Chromosome 1"/>
</dbReference>
<dbReference type="InterPro" id="IPR026151">
    <property type="entry name" value="Maspardin"/>
</dbReference>
<evidence type="ECO:0000259" key="5">
    <source>
        <dbReference type="Pfam" id="PF00561"/>
    </source>
</evidence>
<feature type="domain" description="AB hydrolase-1" evidence="5">
    <location>
        <begin position="40"/>
        <end position="151"/>
    </location>
</feature>
<dbReference type="EMBL" id="OZ019893">
    <property type="protein sequence ID" value="CAK9190847.1"/>
    <property type="molecule type" value="Genomic_DNA"/>
</dbReference>
<dbReference type="Pfam" id="PF00561">
    <property type="entry name" value="Abhydrolase_1"/>
    <property type="match status" value="1"/>
</dbReference>
<comment type="subcellular location">
    <subcellularLocation>
        <location evidence="1">Cytoplasm</location>
    </subcellularLocation>
</comment>
<evidence type="ECO:0000256" key="4">
    <source>
        <dbReference type="SAM" id="MobiDB-lite"/>
    </source>
</evidence>
<dbReference type="InterPro" id="IPR000073">
    <property type="entry name" value="AB_hydrolase_1"/>
</dbReference>
<dbReference type="Gene3D" id="3.40.50.1820">
    <property type="entry name" value="alpha/beta hydrolase"/>
    <property type="match status" value="1"/>
</dbReference>
<organism evidence="6 7">
    <name type="scientific">Sphagnum troendelagicum</name>
    <dbReference type="NCBI Taxonomy" id="128251"/>
    <lineage>
        <taxon>Eukaryota</taxon>
        <taxon>Viridiplantae</taxon>
        <taxon>Streptophyta</taxon>
        <taxon>Embryophyta</taxon>
        <taxon>Bryophyta</taxon>
        <taxon>Sphagnophytina</taxon>
        <taxon>Sphagnopsida</taxon>
        <taxon>Sphagnales</taxon>
        <taxon>Sphagnaceae</taxon>
        <taxon>Sphagnum</taxon>
    </lineage>
</organism>
<keyword evidence="7" id="KW-1185">Reference proteome</keyword>
<name>A0ABP0TAB6_9BRYO</name>
<reference evidence="6 7" key="1">
    <citation type="submission" date="2024-02" db="EMBL/GenBank/DDBJ databases">
        <authorList>
            <consortium name="ELIXIR-Norway"/>
            <consortium name="Elixir Norway"/>
        </authorList>
    </citation>
    <scope>NUCLEOTIDE SEQUENCE [LARGE SCALE GENOMIC DNA]</scope>
</reference>
<sequence length="432" mass="47875">MSEAGDYVHFKARVPLHHIPIGSSGTKHWRFYDFGPKSVPPLVCLSGVAGSADIFYKQILFLSAKGYRVIAADAPAVWNHLEWVSSFEKFLDALGVHQVHLYGTSLGGFLAQLFAQYRPRRVKSLLLSNTFVDNWDFEAITPWASLISWTPEFLLKRYILSGIRDGAQEPSIADSIDFVVKQLESLSREELASRLTLNTLPAAVGHVTLPDAAVTIMDTNDYCAVPFFLKEKVSARYPGGRRALLKSGGDFPFLSRADEVNLHAQLHLRRVGVEGQPQLTPKNSLFKERIDKSSTGEESLGVDKDYKKKGIGSDLRQGNVEGQPQLMFQDPMVKDRSKSSSTSEEILEADNNVKRKGVGGDIMQVGAEGQPQPPLKNLTFTDRSSSSFCNEETLEKDEDFTRKGVESNPLQHWDSENTSPVTNGSTAGERLN</sequence>
<evidence type="ECO:0000313" key="7">
    <source>
        <dbReference type="Proteomes" id="UP001497512"/>
    </source>
</evidence>
<keyword evidence="3" id="KW-0963">Cytoplasm</keyword>
<accession>A0ABP0TAB6</accession>
<evidence type="ECO:0000256" key="3">
    <source>
        <dbReference type="ARBA" id="ARBA00022490"/>
    </source>
</evidence>
<evidence type="ECO:0000313" key="6">
    <source>
        <dbReference type="EMBL" id="CAK9190847.1"/>
    </source>
</evidence>
<gene>
    <name evidence="6" type="ORF">CSSPTR1EN2_LOCUS1095</name>
</gene>
<protein>
    <recommendedName>
        <fullName evidence="2">Maspardin</fullName>
    </recommendedName>
</protein>